<evidence type="ECO:0000259" key="11">
    <source>
        <dbReference type="Pfam" id="PF14905"/>
    </source>
</evidence>
<dbReference type="InterPro" id="IPR013784">
    <property type="entry name" value="Carb-bd-like_fold"/>
</dbReference>
<keyword evidence="2 7" id="KW-0813">Transport</keyword>
<proteinExistence type="inferred from homology"/>
<name>A0ABS8TZX2_9SPHI</name>
<evidence type="ECO:0000256" key="2">
    <source>
        <dbReference type="ARBA" id="ARBA00022448"/>
    </source>
</evidence>
<comment type="caution">
    <text evidence="12">The sequence shown here is derived from an EMBL/GenBank/DDBJ whole genome shotgun (WGS) entry which is preliminary data.</text>
</comment>
<dbReference type="SUPFAM" id="SSF56935">
    <property type="entry name" value="Porins"/>
    <property type="match status" value="1"/>
</dbReference>
<dbReference type="SUPFAM" id="SSF49452">
    <property type="entry name" value="Starch-binding domain-like"/>
    <property type="match status" value="1"/>
</dbReference>
<feature type="domain" description="TonB-dependent receptor plug" evidence="10">
    <location>
        <begin position="146"/>
        <end position="226"/>
    </location>
</feature>
<dbReference type="Pfam" id="PF14905">
    <property type="entry name" value="OMP_b-brl_3"/>
    <property type="match status" value="1"/>
</dbReference>
<feature type="compositionally biased region" description="Basic and acidic residues" evidence="8">
    <location>
        <begin position="799"/>
        <end position="809"/>
    </location>
</feature>
<evidence type="ECO:0000256" key="5">
    <source>
        <dbReference type="ARBA" id="ARBA00023136"/>
    </source>
</evidence>
<evidence type="ECO:0000256" key="4">
    <source>
        <dbReference type="ARBA" id="ARBA00022692"/>
    </source>
</evidence>
<dbReference type="InterPro" id="IPR036942">
    <property type="entry name" value="Beta-barrel_TonB_sf"/>
</dbReference>
<keyword evidence="9" id="KW-0732">Signal</keyword>
<evidence type="ECO:0000259" key="10">
    <source>
        <dbReference type="Pfam" id="PF07715"/>
    </source>
</evidence>
<keyword evidence="4 7" id="KW-0812">Transmembrane</keyword>
<evidence type="ECO:0000313" key="12">
    <source>
        <dbReference type="EMBL" id="MCD8740406.1"/>
    </source>
</evidence>
<evidence type="ECO:0000256" key="9">
    <source>
        <dbReference type="SAM" id="SignalP"/>
    </source>
</evidence>
<keyword evidence="5 7" id="KW-0472">Membrane</keyword>
<feature type="signal peptide" evidence="9">
    <location>
        <begin position="1"/>
        <end position="22"/>
    </location>
</feature>
<comment type="similarity">
    <text evidence="7">Belongs to the TonB-dependent receptor family.</text>
</comment>
<protein>
    <submittedName>
        <fullName evidence="12">TonB-dependent receptor</fullName>
    </submittedName>
</protein>
<evidence type="ECO:0000256" key="3">
    <source>
        <dbReference type="ARBA" id="ARBA00022452"/>
    </source>
</evidence>
<dbReference type="PANTHER" id="PTHR40980:SF4">
    <property type="entry name" value="TONB-DEPENDENT RECEPTOR-LIKE BETA-BARREL DOMAIN-CONTAINING PROTEIN"/>
    <property type="match status" value="1"/>
</dbReference>
<organism evidence="12 13">
    <name type="scientific">Mucilaginibacter roseus</name>
    <dbReference type="NCBI Taxonomy" id="1528868"/>
    <lineage>
        <taxon>Bacteria</taxon>
        <taxon>Pseudomonadati</taxon>
        <taxon>Bacteroidota</taxon>
        <taxon>Sphingobacteriia</taxon>
        <taxon>Sphingobacteriales</taxon>
        <taxon>Sphingobacteriaceae</taxon>
        <taxon>Mucilaginibacter</taxon>
    </lineage>
</organism>
<dbReference type="PROSITE" id="PS52016">
    <property type="entry name" value="TONB_DEPENDENT_REC_3"/>
    <property type="match status" value="1"/>
</dbReference>
<evidence type="ECO:0000313" key="13">
    <source>
        <dbReference type="Proteomes" id="UP001199919"/>
    </source>
</evidence>
<dbReference type="Gene3D" id="2.60.40.1120">
    <property type="entry name" value="Carboxypeptidase-like, regulatory domain"/>
    <property type="match status" value="1"/>
</dbReference>
<feature type="region of interest" description="Disordered" evidence="8">
    <location>
        <begin position="797"/>
        <end position="823"/>
    </location>
</feature>
<evidence type="ECO:0000256" key="1">
    <source>
        <dbReference type="ARBA" id="ARBA00004571"/>
    </source>
</evidence>
<keyword evidence="3 7" id="KW-1134">Transmembrane beta strand</keyword>
<accession>A0ABS8TZX2</accession>
<keyword evidence="13" id="KW-1185">Reference proteome</keyword>
<dbReference type="InterPro" id="IPR037066">
    <property type="entry name" value="Plug_dom_sf"/>
</dbReference>
<reference evidence="12 13" key="1">
    <citation type="submission" date="2021-12" db="EMBL/GenBank/DDBJ databases">
        <title>Mucilaginibacter roseus genome.</title>
        <authorList>
            <person name="Ferreira J.R."/>
            <person name="Newman J.D."/>
        </authorList>
    </citation>
    <scope>NUCLEOTIDE SEQUENCE [LARGE SCALE GENOMIC DNA]</scope>
    <source>
        <strain evidence="12 13">LMG 28454</strain>
    </source>
</reference>
<dbReference type="InterPro" id="IPR039426">
    <property type="entry name" value="TonB-dep_rcpt-like"/>
</dbReference>
<dbReference type="Proteomes" id="UP001199919">
    <property type="component" value="Unassembled WGS sequence"/>
</dbReference>
<keyword evidence="12" id="KW-0675">Receptor</keyword>
<evidence type="ECO:0000256" key="7">
    <source>
        <dbReference type="PROSITE-ProRule" id="PRU01360"/>
    </source>
</evidence>
<evidence type="ECO:0000256" key="8">
    <source>
        <dbReference type="SAM" id="MobiDB-lite"/>
    </source>
</evidence>
<feature type="chain" id="PRO_5045247513" evidence="9">
    <location>
        <begin position="23"/>
        <end position="823"/>
    </location>
</feature>
<dbReference type="PANTHER" id="PTHR40980">
    <property type="entry name" value="PLUG DOMAIN-CONTAINING PROTEIN"/>
    <property type="match status" value="1"/>
</dbReference>
<dbReference type="RefSeq" id="WP_232176805.1">
    <property type="nucleotide sequence ID" value="NZ_JAJPWV010000002.1"/>
</dbReference>
<dbReference type="Pfam" id="PF07715">
    <property type="entry name" value="Plug"/>
    <property type="match status" value="1"/>
</dbReference>
<feature type="domain" description="Outer membrane protein beta-barrel" evidence="11">
    <location>
        <begin position="381"/>
        <end position="792"/>
    </location>
</feature>
<dbReference type="Pfam" id="PF13620">
    <property type="entry name" value="CarboxypepD_reg"/>
    <property type="match status" value="1"/>
</dbReference>
<gene>
    <name evidence="12" type="ORF">LT679_07310</name>
</gene>
<keyword evidence="6 7" id="KW-0998">Cell outer membrane</keyword>
<sequence>MRMLIKGIVSILLLTATTNLYAQQTGSVTGVLTDAETNKPVEFATVGLFDKATNQPVKGVQTGLDGKFAINGLADGSYQVRITFVSYASFTKDSIIISAAQKVFNLGTIKLARTNSLLKEVVVKAQPNTIQLGVDKKTFSVDQSLVSQGGSATDLLSNVPSVQVDVDGNVNLRGSSNVRVLINGKQSALTGGSVSDILQSLPASSIENIEVITNPSSKYDPEGQSGIINIILKKNARVGFNGQAAFTAGNYDTYNGNLNLGYQTEKFNLYTNYSYRHGKRVGNGYTNRQTFIGADTLFQNQTQDQSFVFDSHNIRAGIDWNAAEKTTISLSGNVNTRKRDRFQTGATDLFGQSRTLTQQTVQNNVSNGSGTNFDINLDLDQKFKRKGEQLTANLGYSRGDEDNYDYLNTAYRYYEPVSARNFLQNNYNKEKENNWNIQADYVLPFADNKGRFEAGYRSTIAKNDNDYLVDTAFTQGMFQRDLSQTNRFLYKEYIHAVYANYQRQFGKFGIQAGVRLEDANIRTSLQDSAATVRNNQDYFRVYPSIFLSQKLTDAQTLQLSYTRRVSRPRERQLSPFLDRSDPLNYQQGNPTLRPEDTHSFELSYINYWKALTLTSSLYYRLTNQNFQRISVALDSSRTLTRFENVNSARNAGYELIAKWNFSQAFDVTGNVNVYYRQIDGDADLGLRETSGYAWNANITGNIKPIKKVGVQLRYDYQGPQVIAQGKMKAMYGLDAGIKYDITDKLNISGNVRDVFNTRRFRSEINNLIGPYPYYQESSRRFSMRVISFSIGYRFGSTGRKSENNKKQNRDQNQGDVQPDEGMR</sequence>
<comment type="subcellular location">
    <subcellularLocation>
        <location evidence="1 7">Cell outer membrane</location>
        <topology evidence="1 7">Multi-pass membrane protein</topology>
    </subcellularLocation>
</comment>
<dbReference type="Gene3D" id="2.40.170.20">
    <property type="entry name" value="TonB-dependent receptor, beta-barrel domain"/>
    <property type="match status" value="1"/>
</dbReference>
<dbReference type="InterPro" id="IPR012910">
    <property type="entry name" value="Plug_dom"/>
</dbReference>
<evidence type="ECO:0000256" key="6">
    <source>
        <dbReference type="ARBA" id="ARBA00023237"/>
    </source>
</evidence>
<dbReference type="Gene3D" id="2.170.130.10">
    <property type="entry name" value="TonB-dependent receptor, plug domain"/>
    <property type="match status" value="1"/>
</dbReference>
<dbReference type="InterPro" id="IPR041700">
    <property type="entry name" value="OMP_b-brl_3"/>
</dbReference>
<dbReference type="EMBL" id="JAJPWV010000002">
    <property type="protein sequence ID" value="MCD8740406.1"/>
    <property type="molecule type" value="Genomic_DNA"/>
</dbReference>